<feature type="compositionally biased region" description="Polar residues" evidence="12">
    <location>
        <begin position="799"/>
        <end position="814"/>
    </location>
</feature>
<evidence type="ECO:0000256" key="9">
    <source>
        <dbReference type="ARBA" id="ARBA00023157"/>
    </source>
</evidence>
<feature type="domain" description="Bulb-type lectin" evidence="15">
    <location>
        <begin position="26"/>
        <end position="146"/>
    </location>
</feature>
<dbReference type="InterPro" id="IPR036426">
    <property type="entry name" value="Bulb-type_lectin_dom_sf"/>
</dbReference>
<dbReference type="CDD" id="cd14066">
    <property type="entry name" value="STKc_IRAK"/>
    <property type="match status" value="1"/>
</dbReference>
<evidence type="ECO:0000256" key="4">
    <source>
        <dbReference type="ARBA" id="ARBA00022679"/>
    </source>
</evidence>
<dbReference type="PROSITE" id="PS00108">
    <property type="entry name" value="PROTEIN_KINASE_ST"/>
    <property type="match status" value="1"/>
</dbReference>
<dbReference type="PROSITE" id="PS50948">
    <property type="entry name" value="PAN"/>
    <property type="match status" value="1"/>
</dbReference>
<dbReference type="CDD" id="cd01098">
    <property type="entry name" value="PAN_AP_plant"/>
    <property type="match status" value="1"/>
</dbReference>
<accession>A0ABR0VFE4</accession>
<dbReference type="EC" id="2.7.11.1" evidence="11"/>
<proteinExistence type="inferred from homology"/>
<dbReference type="Pfam" id="PF07714">
    <property type="entry name" value="PK_Tyr_Ser-Thr"/>
    <property type="match status" value="1"/>
</dbReference>
<dbReference type="EMBL" id="JABTTQ020001239">
    <property type="protein sequence ID" value="KAK6132851.1"/>
    <property type="molecule type" value="Genomic_DNA"/>
</dbReference>
<dbReference type="InterPro" id="IPR024171">
    <property type="entry name" value="SRK-like_kinase"/>
</dbReference>
<dbReference type="InterPro" id="IPR003609">
    <property type="entry name" value="Pan_app"/>
</dbReference>
<gene>
    <name evidence="17" type="ORF">DH2020_033414</name>
</gene>
<keyword evidence="13" id="KW-0472">Membrane</keyword>
<evidence type="ECO:0000259" key="15">
    <source>
        <dbReference type="PROSITE" id="PS50927"/>
    </source>
</evidence>
<dbReference type="Pfam" id="PF01453">
    <property type="entry name" value="B_lectin"/>
    <property type="match status" value="1"/>
</dbReference>
<evidence type="ECO:0000256" key="8">
    <source>
        <dbReference type="ARBA" id="ARBA00022840"/>
    </source>
</evidence>
<feature type="domain" description="Apple" evidence="16">
    <location>
        <begin position="339"/>
        <end position="422"/>
    </location>
</feature>
<evidence type="ECO:0000313" key="18">
    <source>
        <dbReference type="Proteomes" id="UP001318860"/>
    </source>
</evidence>
<dbReference type="Gene3D" id="1.10.510.10">
    <property type="entry name" value="Transferase(Phosphotransferase) domain 1"/>
    <property type="match status" value="1"/>
</dbReference>
<dbReference type="Pfam" id="PF08276">
    <property type="entry name" value="PAN_2"/>
    <property type="match status" value="1"/>
</dbReference>
<keyword evidence="4 11" id="KW-0808">Transferase</keyword>
<dbReference type="InterPro" id="IPR008271">
    <property type="entry name" value="Ser/Thr_kinase_AS"/>
</dbReference>
<dbReference type="InterPro" id="IPR001480">
    <property type="entry name" value="Bulb-type_lectin_dom"/>
</dbReference>
<keyword evidence="7 11" id="KW-0418">Kinase</keyword>
<dbReference type="SMART" id="SM00108">
    <property type="entry name" value="B_lectin"/>
    <property type="match status" value="1"/>
</dbReference>
<evidence type="ECO:0000256" key="13">
    <source>
        <dbReference type="SAM" id="Phobius"/>
    </source>
</evidence>
<evidence type="ECO:0000256" key="5">
    <source>
        <dbReference type="ARBA" id="ARBA00022729"/>
    </source>
</evidence>
<protein>
    <recommendedName>
        <fullName evidence="11">Receptor-like serine/threonine-protein kinase</fullName>
        <ecNumber evidence="11">2.7.11.1</ecNumber>
    </recommendedName>
</protein>
<organism evidence="17 18">
    <name type="scientific">Rehmannia glutinosa</name>
    <name type="common">Chinese foxglove</name>
    <dbReference type="NCBI Taxonomy" id="99300"/>
    <lineage>
        <taxon>Eukaryota</taxon>
        <taxon>Viridiplantae</taxon>
        <taxon>Streptophyta</taxon>
        <taxon>Embryophyta</taxon>
        <taxon>Tracheophyta</taxon>
        <taxon>Spermatophyta</taxon>
        <taxon>Magnoliopsida</taxon>
        <taxon>eudicotyledons</taxon>
        <taxon>Gunneridae</taxon>
        <taxon>Pentapetalae</taxon>
        <taxon>asterids</taxon>
        <taxon>lamiids</taxon>
        <taxon>Lamiales</taxon>
        <taxon>Orobanchaceae</taxon>
        <taxon>Rehmannieae</taxon>
        <taxon>Rehmannia</taxon>
    </lineage>
</organism>
<keyword evidence="10" id="KW-0325">Glycoprotein</keyword>
<keyword evidence="13" id="KW-1133">Transmembrane helix</keyword>
<dbReference type="PANTHER" id="PTHR27002:SF214">
    <property type="entry name" value="RECEPTOR-LIKE SERINE_THREONINE-PROTEIN KINASE"/>
    <property type="match status" value="1"/>
</dbReference>
<dbReference type="SMART" id="SM00220">
    <property type="entry name" value="S_TKc"/>
    <property type="match status" value="1"/>
</dbReference>
<keyword evidence="13" id="KW-0812">Transmembrane</keyword>
<feature type="domain" description="Protein kinase" evidence="14">
    <location>
        <begin position="502"/>
        <end position="788"/>
    </location>
</feature>
<dbReference type="CDD" id="cd00028">
    <property type="entry name" value="B_lectin"/>
    <property type="match status" value="1"/>
</dbReference>
<evidence type="ECO:0000256" key="7">
    <source>
        <dbReference type="ARBA" id="ARBA00022777"/>
    </source>
</evidence>
<evidence type="ECO:0000256" key="10">
    <source>
        <dbReference type="ARBA" id="ARBA00023180"/>
    </source>
</evidence>
<keyword evidence="9" id="KW-1015">Disulfide bond</keyword>
<evidence type="ECO:0000313" key="17">
    <source>
        <dbReference type="EMBL" id="KAK6132851.1"/>
    </source>
</evidence>
<evidence type="ECO:0000256" key="11">
    <source>
        <dbReference type="PIRNR" id="PIRNR000641"/>
    </source>
</evidence>
<evidence type="ECO:0000256" key="2">
    <source>
        <dbReference type="ARBA" id="ARBA00022475"/>
    </source>
</evidence>
<evidence type="ECO:0000256" key="6">
    <source>
        <dbReference type="ARBA" id="ARBA00022741"/>
    </source>
</evidence>
<sequence length="820" mass="92277">MANHRVTTIIYAVVHFISFLKFSVGVDTLFPNQTIVVGQTLISENLIFELGFFSPGTSRNKFLGIWYKSTPGVCVWVANRNNPITDSQGVFLAIAGNGTLVISRAGSIIWSANSSGVASNPVLQLLDTGNLVLLEDSSQDSSQSYIWQSFDYPTDTWLPGMKMVDDIDAGVEKYLTSWRNSNDPSPGDYVYKIENQGLPEMVVYKGTKKMYRTGKWNGLYFSGVLPFPNDIFNPELVFIEERLVSIAEPYDSSVFIRGTLDTSGILQRGCMNAKKDRNRVQVVPKDPCDEYGQCGPNGFCRIDKPIRCECFKGFAPKFQKEWDLQDWSGGCTRIRPLNCESGDSFLEIKRVKYPDTLKYWLNASMSLNECQAECLKNCGCTAYANLYITNGGHGCLMWFGDLIDIREHPPADGKQNIYIRLPASELGKSFYSGSNLEKEKEKKRPFKLILISIASGVFVSGFINGGILLMARRKRRASKSNEKDLELPLLKLATIVAATNNFSRENIIGEGGFGPVYRGNLSAEEEIAVKRLSRTSGQGLEEFKNEVILIAKLQHRNLVRLLGCCIEGEERMLIYEYLQNKSLDYFVFDQNQRRLLTWPKRFDIIMGIARGLLYLHQDSRLKVIHRDLKTSNILLDVNLNPKISDFGLARSFAEGQCNARTKRVVGTYGYMAPEYTIDGKFSVKSDVFSLGVVLLEIVSGKKNRAFDHSDHYYSLLGHAWLLWKENKTLELMDECFNDTFIESQVKRCIQVGLLCVQKFAEDRPDMSSVIFMLGTDGAILPEPKEPGFFIERSSSPVRSCTSASMNSGRETMSITDLEAR</sequence>
<dbReference type="SMART" id="SM00473">
    <property type="entry name" value="PAN_AP"/>
    <property type="match status" value="1"/>
</dbReference>
<dbReference type="InterPro" id="IPR000858">
    <property type="entry name" value="S_locus_glycoprot_dom"/>
</dbReference>
<evidence type="ECO:0000256" key="12">
    <source>
        <dbReference type="SAM" id="MobiDB-lite"/>
    </source>
</evidence>
<keyword evidence="6 11" id="KW-0547">Nucleotide-binding</keyword>
<evidence type="ECO:0000259" key="14">
    <source>
        <dbReference type="PROSITE" id="PS50011"/>
    </source>
</evidence>
<evidence type="ECO:0000256" key="3">
    <source>
        <dbReference type="ARBA" id="ARBA00022527"/>
    </source>
</evidence>
<comment type="catalytic activity">
    <reaction evidence="11">
        <text>L-threonyl-[protein] + ATP = O-phospho-L-threonyl-[protein] + ADP + H(+)</text>
        <dbReference type="Rhea" id="RHEA:46608"/>
        <dbReference type="Rhea" id="RHEA-COMP:11060"/>
        <dbReference type="Rhea" id="RHEA-COMP:11605"/>
        <dbReference type="ChEBI" id="CHEBI:15378"/>
        <dbReference type="ChEBI" id="CHEBI:30013"/>
        <dbReference type="ChEBI" id="CHEBI:30616"/>
        <dbReference type="ChEBI" id="CHEBI:61977"/>
        <dbReference type="ChEBI" id="CHEBI:456216"/>
        <dbReference type="EC" id="2.7.11.1"/>
    </reaction>
</comment>
<name>A0ABR0VFE4_REHGL</name>
<reference evidence="17 18" key="1">
    <citation type="journal article" date="2021" name="Comput. Struct. Biotechnol. J.">
        <title>De novo genome assembly of the potent medicinal plant Rehmannia glutinosa using nanopore technology.</title>
        <authorList>
            <person name="Ma L."/>
            <person name="Dong C."/>
            <person name="Song C."/>
            <person name="Wang X."/>
            <person name="Zheng X."/>
            <person name="Niu Y."/>
            <person name="Chen S."/>
            <person name="Feng W."/>
        </authorList>
    </citation>
    <scope>NUCLEOTIDE SEQUENCE [LARGE SCALE GENOMIC DNA]</scope>
    <source>
        <strain evidence="17">DH-2019</strain>
    </source>
</reference>
<comment type="caution">
    <text evidence="17">The sequence shown here is derived from an EMBL/GenBank/DDBJ whole genome shotgun (WGS) entry which is preliminary data.</text>
</comment>
<dbReference type="PANTHER" id="PTHR27002">
    <property type="entry name" value="RECEPTOR-LIKE SERINE/THREONINE-PROTEIN KINASE SD1-8"/>
    <property type="match status" value="1"/>
</dbReference>
<feature type="transmembrane region" description="Helical" evidence="13">
    <location>
        <begin position="448"/>
        <end position="471"/>
    </location>
</feature>
<evidence type="ECO:0000256" key="1">
    <source>
        <dbReference type="ARBA" id="ARBA00004251"/>
    </source>
</evidence>
<keyword evidence="2" id="KW-1003">Cell membrane</keyword>
<comment type="catalytic activity">
    <reaction evidence="11">
        <text>L-seryl-[protein] + ATP = O-phospho-L-seryl-[protein] + ADP + H(+)</text>
        <dbReference type="Rhea" id="RHEA:17989"/>
        <dbReference type="Rhea" id="RHEA-COMP:9863"/>
        <dbReference type="Rhea" id="RHEA-COMP:11604"/>
        <dbReference type="ChEBI" id="CHEBI:15378"/>
        <dbReference type="ChEBI" id="CHEBI:29999"/>
        <dbReference type="ChEBI" id="CHEBI:30616"/>
        <dbReference type="ChEBI" id="CHEBI:83421"/>
        <dbReference type="ChEBI" id="CHEBI:456216"/>
        <dbReference type="EC" id="2.7.11.1"/>
    </reaction>
</comment>
<evidence type="ECO:0000259" key="16">
    <source>
        <dbReference type="PROSITE" id="PS50948"/>
    </source>
</evidence>
<keyword evidence="3 11" id="KW-0723">Serine/threonine-protein kinase</keyword>
<comment type="subcellular location">
    <subcellularLocation>
        <location evidence="1">Cell membrane</location>
        <topology evidence="1">Single-pass type I membrane protein</topology>
    </subcellularLocation>
</comment>
<dbReference type="InterPro" id="IPR011009">
    <property type="entry name" value="Kinase-like_dom_sf"/>
</dbReference>
<keyword evidence="5" id="KW-0732">Signal</keyword>
<keyword evidence="18" id="KW-1185">Reference proteome</keyword>
<dbReference type="SUPFAM" id="SSF56112">
    <property type="entry name" value="Protein kinase-like (PK-like)"/>
    <property type="match status" value="1"/>
</dbReference>
<dbReference type="PROSITE" id="PS50011">
    <property type="entry name" value="PROTEIN_KINASE_DOM"/>
    <property type="match status" value="1"/>
</dbReference>
<dbReference type="Gene3D" id="3.30.200.20">
    <property type="entry name" value="Phosphorylase Kinase, domain 1"/>
    <property type="match status" value="1"/>
</dbReference>
<comment type="similarity">
    <text evidence="11">Belongs to the protein kinase superfamily. Ser/Thr protein kinase family.</text>
</comment>
<feature type="region of interest" description="Disordered" evidence="12">
    <location>
        <begin position="799"/>
        <end position="820"/>
    </location>
</feature>
<dbReference type="Gene3D" id="2.90.10.10">
    <property type="entry name" value="Bulb-type lectin domain"/>
    <property type="match status" value="1"/>
</dbReference>
<dbReference type="InterPro" id="IPR000719">
    <property type="entry name" value="Prot_kinase_dom"/>
</dbReference>
<dbReference type="SUPFAM" id="SSF51110">
    <property type="entry name" value="alpha-D-mannose-specific plant lectins"/>
    <property type="match status" value="1"/>
</dbReference>
<dbReference type="Proteomes" id="UP001318860">
    <property type="component" value="Unassembled WGS sequence"/>
</dbReference>
<dbReference type="InterPro" id="IPR001245">
    <property type="entry name" value="Ser-Thr/Tyr_kinase_cat_dom"/>
</dbReference>
<dbReference type="Pfam" id="PF00954">
    <property type="entry name" value="S_locus_glycop"/>
    <property type="match status" value="1"/>
</dbReference>
<keyword evidence="8 11" id="KW-0067">ATP-binding</keyword>
<dbReference type="PROSITE" id="PS50927">
    <property type="entry name" value="BULB_LECTIN"/>
    <property type="match status" value="1"/>
</dbReference>
<dbReference type="PIRSF" id="PIRSF000641">
    <property type="entry name" value="SRK"/>
    <property type="match status" value="1"/>
</dbReference>